<keyword evidence="2" id="KW-0805">Transcription regulation</keyword>
<dbReference type="InterPro" id="IPR000792">
    <property type="entry name" value="Tscrpt_reg_LuxR_C"/>
</dbReference>
<dbReference type="GO" id="GO:0006355">
    <property type="term" value="P:regulation of DNA-templated transcription"/>
    <property type="evidence" value="ECO:0007669"/>
    <property type="project" value="InterPro"/>
</dbReference>
<dbReference type="CDD" id="cd06170">
    <property type="entry name" value="LuxR_C_like"/>
    <property type="match status" value="1"/>
</dbReference>
<sequence length="212" mass="22401">MDTRIRVAVVDDHPLFREGVTRSLSEIDGFEIVAEGSSGADAVRIAGTLQPDVLLMDISMPGGGLDAIPAVLDVAPSQRIVMLTVSETSEDVTTALTRGAVGYVLKGVGALTLADAIRTVAAGDGYVAPTLSARLISARTEMPSKSALIASLTPREMEVLELVAVGMSNKHVAIELDLQEKTVKHHMTQILTKLGVTNRTEAAMALRDARQT</sequence>
<dbReference type="PRINTS" id="PR00038">
    <property type="entry name" value="HTHLUXR"/>
</dbReference>
<comment type="caution">
    <text evidence="8">The sequence shown here is derived from an EMBL/GenBank/DDBJ whole genome shotgun (WGS) entry which is preliminary data.</text>
</comment>
<dbReference type="OrthoDB" id="9814495at2"/>
<dbReference type="GO" id="GO:0003677">
    <property type="term" value="F:DNA binding"/>
    <property type="evidence" value="ECO:0007669"/>
    <property type="project" value="UniProtKB-KW"/>
</dbReference>
<evidence type="ECO:0000259" key="7">
    <source>
        <dbReference type="PROSITE" id="PS50110"/>
    </source>
</evidence>
<evidence type="ECO:0000313" key="9">
    <source>
        <dbReference type="Proteomes" id="UP000291088"/>
    </source>
</evidence>
<dbReference type="RefSeq" id="WP_129331719.1">
    <property type="nucleotide sequence ID" value="NZ_SDVB01000191.1"/>
</dbReference>
<evidence type="ECO:0000256" key="4">
    <source>
        <dbReference type="ARBA" id="ARBA00023163"/>
    </source>
</evidence>
<keyword evidence="3" id="KW-0238">DNA-binding</keyword>
<evidence type="ECO:0000256" key="3">
    <source>
        <dbReference type="ARBA" id="ARBA00023125"/>
    </source>
</evidence>
<gene>
    <name evidence="8" type="ORF">EUU22_09150</name>
</gene>
<feature type="domain" description="Response regulatory" evidence="7">
    <location>
        <begin position="6"/>
        <end position="121"/>
    </location>
</feature>
<dbReference type="Gene3D" id="3.40.50.2300">
    <property type="match status" value="1"/>
</dbReference>
<dbReference type="SUPFAM" id="SSF52172">
    <property type="entry name" value="CheY-like"/>
    <property type="match status" value="1"/>
</dbReference>
<dbReference type="PROSITE" id="PS50043">
    <property type="entry name" value="HTH_LUXR_2"/>
    <property type="match status" value="1"/>
</dbReference>
<dbReference type="SMART" id="SM00448">
    <property type="entry name" value="REC"/>
    <property type="match status" value="1"/>
</dbReference>
<dbReference type="Proteomes" id="UP000291088">
    <property type="component" value="Unassembled WGS sequence"/>
</dbReference>
<dbReference type="EMBL" id="SDVB01000191">
    <property type="protein sequence ID" value="RYC15771.1"/>
    <property type="molecule type" value="Genomic_DNA"/>
</dbReference>
<keyword evidence="4" id="KW-0804">Transcription</keyword>
<dbReference type="AlphaFoldDB" id="A0A4Q2T9L4"/>
<evidence type="ECO:0000313" key="8">
    <source>
        <dbReference type="EMBL" id="RYC15771.1"/>
    </source>
</evidence>
<proteinExistence type="predicted"/>
<organism evidence="8 9">
    <name type="scientific">Ciceribacter ferrooxidans</name>
    <dbReference type="NCBI Taxonomy" id="2509717"/>
    <lineage>
        <taxon>Bacteria</taxon>
        <taxon>Pseudomonadati</taxon>
        <taxon>Pseudomonadota</taxon>
        <taxon>Alphaproteobacteria</taxon>
        <taxon>Hyphomicrobiales</taxon>
        <taxon>Rhizobiaceae</taxon>
        <taxon>Ciceribacter</taxon>
    </lineage>
</organism>
<dbReference type="InterPro" id="IPR039420">
    <property type="entry name" value="WalR-like"/>
</dbReference>
<feature type="modified residue" description="4-aspartylphosphate" evidence="5">
    <location>
        <position position="57"/>
    </location>
</feature>
<dbReference type="InterPro" id="IPR058245">
    <property type="entry name" value="NreC/VraR/RcsB-like_REC"/>
</dbReference>
<dbReference type="SMART" id="SM00421">
    <property type="entry name" value="HTH_LUXR"/>
    <property type="match status" value="1"/>
</dbReference>
<protein>
    <submittedName>
        <fullName evidence="8">Response regulator transcription factor</fullName>
    </submittedName>
</protein>
<accession>A0A4Q2T9L4</accession>
<dbReference type="PROSITE" id="PS50110">
    <property type="entry name" value="RESPONSE_REGULATORY"/>
    <property type="match status" value="1"/>
</dbReference>
<dbReference type="InterPro" id="IPR016032">
    <property type="entry name" value="Sig_transdc_resp-reg_C-effctor"/>
</dbReference>
<keyword evidence="1 5" id="KW-0597">Phosphoprotein</keyword>
<dbReference type="GO" id="GO:0000160">
    <property type="term" value="P:phosphorelay signal transduction system"/>
    <property type="evidence" value="ECO:0007669"/>
    <property type="project" value="InterPro"/>
</dbReference>
<dbReference type="PANTHER" id="PTHR43214:SF41">
    <property type="entry name" value="NITRATE_NITRITE RESPONSE REGULATOR PROTEIN NARP"/>
    <property type="match status" value="1"/>
</dbReference>
<reference evidence="8 9" key="1">
    <citation type="submission" date="2019-01" db="EMBL/GenBank/DDBJ databases">
        <authorList>
            <person name="Deng T."/>
        </authorList>
    </citation>
    <scope>NUCLEOTIDE SEQUENCE [LARGE SCALE GENOMIC DNA]</scope>
    <source>
        <strain evidence="8 9">F8825</strain>
    </source>
</reference>
<evidence type="ECO:0000259" key="6">
    <source>
        <dbReference type="PROSITE" id="PS50043"/>
    </source>
</evidence>
<feature type="domain" description="HTH luxR-type" evidence="6">
    <location>
        <begin position="145"/>
        <end position="210"/>
    </location>
</feature>
<evidence type="ECO:0000256" key="2">
    <source>
        <dbReference type="ARBA" id="ARBA00023015"/>
    </source>
</evidence>
<evidence type="ECO:0000256" key="1">
    <source>
        <dbReference type="ARBA" id="ARBA00022553"/>
    </source>
</evidence>
<dbReference type="Pfam" id="PF00072">
    <property type="entry name" value="Response_reg"/>
    <property type="match status" value="1"/>
</dbReference>
<dbReference type="InterPro" id="IPR011006">
    <property type="entry name" value="CheY-like_superfamily"/>
</dbReference>
<evidence type="ECO:0000256" key="5">
    <source>
        <dbReference type="PROSITE-ProRule" id="PRU00169"/>
    </source>
</evidence>
<keyword evidence="9" id="KW-1185">Reference proteome</keyword>
<name>A0A4Q2T9L4_9HYPH</name>
<dbReference type="PANTHER" id="PTHR43214">
    <property type="entry name" value="TWO-COMPONENT RESPONSE REGULATOR"/>
    <property type="match status" value="1"/>
</dbReference>
<dbReference type="Pfam" id="PF00196">
    <property type="entry name" value="GerE"/>
    <property type="match status" value="1"/>
</dbReference>
<dbReference type="SUPFAM" id="SSF46894">
    <property type="entry name" value="C-terminal effector domain of the bipartite response regulators"/>
    <property type="match status" value="1"/>
</dbReference>
<dbReference type="CDD" id="cd17535">
    <property type="entry name" value="REC_NarL-like"/>
    <property type="match status" value="1"/>
</dbReference>
<dbReference type="InterPro" id="IPR001789">
    <property type="entry name" value="Sig_transdc_resp-reg_receiver"/>
</dbReference>